<feature type="transmembrane region" description="Helical" evidence="2">
    <location>
        <begin position="73"/>
        <end position="94"/>
    </location>
</feature>
<reference evidence="5" key="1">
    <citation type="submission" date="2018-06" db="EMBL/GenBank/DDBJ databases">
        <authorList>
            <person name="Feng T."/>
            <person name="Jeon C.O."/>
        </authorList>
    </citation>
    <scope>NUCLEOTIDE SEQUENCE [LARGE SCALE GENOMIC DNA]</scope>
    <source>
        <strain evidence="5">S23</strain>
    </source>
</reference>
<feature type="transmembrane region" description="Helical" evidence="2">
    <location>
        <begin position="169"/>
        <end position="189"/>
    </location>
</feature>
<feature type="signal peptide" evidence="3">
    <location>
        <begin position="1"/>
        <end position="25"/>
    </location>
</feature>
<dbReference type="GO" id="GO:0005886">
    <property type="term" value="C:plasma membrane"/>
    <property type="evidence" value="ECO:0007669"/>
    <property type="project" value="TreeGrafter"/>
</dbReference>
<evidence type="ECO:0000313" key="5">
    <source>
        <dbReference type="Proteomes" id="UP000255165"/>
    </source>
</evidence>
<proteinExistence type="predicted"/>
<feature type="chain" id="PRO_5016563073" description="Ferric oxidoreductase domain-containing protein" evidence="3">
    <location>
        <begin position="26"/>
        <end position="225"/>
    </location>
</feature>
<protein>
    <recommendedName>
        <fullName evidence="6">Ferric oxidoreductase domain-containing protein</fullName>
    </recommendedName>
</protein>
<dbReference type="EMBL" id="QKWJ01000040">
    <property type="protein sequence ID" value="RDK07528.1"/>
    <property type="molecule type" value="Genomic_DNA"/>
</dbReference>
<dbReference type="Proteomes" id="UP000255165">
    <property type="component" value="Unassembled WGS sequence"/>
</dbReference>
<evidence type="ECO:0000313" key="4">
    <source>
        <dbReference type="EMBL" id="RDK07528.1"/>
    </source>
</evidence>
<dbReference type="PANTHER" id="PTHR36964">
    <property type="entry name" value="PROTEIN-METHIONINE-SULFOXIDE REDUCTASE HEME-BINDING SUBUNIT MSRQ"/>
    <property type="match status" value="1"/>
</dbReference>
<dbReference type="GO" id="GO:0020037">
    <property type="term" value="F:heme binding"/>
    <property type="evidence" value="ECO:0007669"/>
    <property type="project" value="TreeGrafter"/>
</dbReference>
<keyword evidence="2" id="KW-1133">Transmembrane helix</keyword>
<organism evidence="4 5">
    <name type="scientific">Cupriavidus lacunae</name>
    <dbReference type="NCBI Taxonomy" id="2666307"/>
    <lineage>
        <taxon>Bacteria</taxon>
        <taxon>Pseudomonadati</taxon>
        <taxon>Pseudomonadota</taxon>
        <taxon>Betaproteobacteria</taxon>
        <taxon>Burkholderiales</taxon>
        <taxon>Burkholderiaceae</taxon>
        <taxon>Cupriavidus</taxon>
    </lineage>
</organism>
<keyword evidence="3" id="KW-0732">Signal</keyword>
<sequence>MIRWRLFFVLSALVTLVAAGTYALAPDPLQSLQDTVRVTARASFVLFLAVFTASSLAKLVSSALTRALVRERRYVGLSFAFAHFLHALAIIAYSNTVPEAFWLGRSPASNVPGLIGYVAILLLTITSFDTPMRLVGPVNWKRLHRTGVWVIAVIFAGSFLTRIPQHAGYAVPGVIMLAAMLLRVAVYFGKARSKDAAVSAPNHHGRSTRCGRMPEPAELRTVRER</sequence>
<keyword evidence="2" id="KW-0812">Transmembrane</keyword>
<dbReference type="InterPro" id="IPR022837">
    <property type="entry name" value="MsrQ-like"/>
</dbReference>
<comment type="caution">
    <text evidence="4">The sequence shown here is derived from an EMBL/GenBank/DDBJ whole genome shotgun (WGS) entry which is preliminary data.</text>
</comment>
<evidence type="ECO:0000256" key="2">
    <source>
        <dbReference type="SAM" id="Phobius"/>
    </source>
</evidence>
<feature type="region of interest" description="Disordered" evidence="1">
    <location>
        <begin position="198"/>
        <end position="225"/>
    </location>
</feature>
<dbReference type="RefSeq" id="WP_115214191.1">
    <property type="nucleotide sequence ID" value="NZ_QKWJ01000040.1"/>
</dbReference>
<keyword evidence="2" id="KW-0472">Membrane</keyword>
<evidence type="ECO:0000256" key="1">
    <source>
        <dbReference type="SAM" id="MobiDB-lite"/>
    </source>
</evidence>
<feature type="compositionally biased region" description="Basic and acidic residues" evidence="1">
    <location>
        <begin position="215"/>
        <end position="225"/>
    </location>
</feature>
<feature type="transmembrane region" description="Helical" evidence="2">
    <location>
        <begin position="114"/>
        <end position="134"/>
    </location>
</feature>
<gene>
    <name evidence="4" type="ORF">DN412_25840</name>
</gene>
<evidence type="ECO:0000256" key="3">
    <source>
        <dbReference type="SAM" id="SignalP"/>
    </source>
</evidence>
<dbReference type="GO" id="GO:0010181">
    <property type="term" value="F:FMN binding"/>
    <property type="evidence" value="ECO:0007669"/>
    <property type="project" value="TreeGrafter"/>
</dbReference>
<keyword evidence="5" id="KW-1185">Reference proteome</keyword>
<dbReference type="GO" id="GO:0016679">
    <property type="term" value="F:oxidoreductase activity, acting on diphenols and related substances as donors"/>
    <property type="evidence" value="ECO:0007669"/>
    <property type="project" value="TreeGrafter"/>
</dbReference>
<accession>A0A370NPR3</accession>
<name>A0A370NPR3_9BURK</name>
<feature type="transmembrane region" description="Helical" evidence="2">
    <location>
        <begin position="39"/>
        <end position="61"/>
    </location>
</feature>
<feature type="transmembrane region" description="Helical" evidence="2">
    <location>
        <begin position="146"/>
        <end position="163"/>
    </location>
</feature>
<dbReference type="AlphaFoldDB" id="A0A370NPR3"/>
<evidence type="ECO:0008006" key="6">
    <source>
        <dbReference type="Google" id="ProtNLM"/>
    </source>
</evidence>
<dbReference type="PANTHER" id="PTHR36964:SF1">
    <property type="entry name" value="PROTEIN-METHIONINE-SULFOXIDE REDUCTASE HEME-BINDING SUBUNIT MSRQ"/>
    <property type="match status" value="1"/>
</dbReference>